<evidence type="ECO:0008006" key="3">
    <source>
        <dbReference type="Google" id="ProtNLM"/>
    </source>
</evidence>
<name>A0AAV5UWI5_9BILA</name>
<keyword evidence="2" id="KW-1185">Reference proteome</keyword>
<accession>A0AAV5UWI5</accession>
<evidence type="ECO:0000313" key="2">
    <source>
        <dbReference type="Proteomes" id="UP001432322"/>
    </source>
</evidence>
<evidence type="ECO:0000313" key="1">
    <source>
        <dbReference type="EMBL" id="GMT11617.1"/>
    </source>
</evidence>
<dbReference type="EMBL" id="BTSY01000001">
    <property type="protein sequence ID" value="GMT11617.1"/>
    <property type="molecule type" value="Genomic_DNA"/>
</dbReference>
<comment type="caution">
    <text evidence="1">The sequence shown here is derived from an EMBL/GenBank/DDBJ whole genome shotgun (WGS) entry which is preliminary data.</text>
</comment>
<proteinExistence type="predicted"/>
<feature type="non-terminal residue" evidence="1">
    <location>
        <position position="1"/>
    </location>
</feature>
<gene>
    <name evidence="1" type="ORF">PFISCL1PPCAC_2914</name>
</gene>
<reference evidence="1" key="1">
    <citation type="submission" date="2023-10" db="EMBL/GenBank/DDBJ databases">
        <title>Genome assembly of Pristionchus species.</title>
        <authorList>
            <person name="Yoshida K."/>
            <person name="Sommer R.J."/>
        </authorList>
    </citation>
    <scope>NUCLEOTIDE SEQUENCE</scope>
    <source>
        <strain evidence="1">RS5133</strain>
    </source>
</reference>
<protein>
    <recommendedName>
        <fullName evidence="3">Peptidase A2 domain-containing protein</fullName>
    </recommendedName>
</protein>
<dbReference type="Proteomes" id="UP001432322">
    <property type="component" value="Unassembled WGS sequence"/>
</dbReference>
<dbReference type="AlphaFoldDB" id="A0AAV5UWI5"/>
<organism evidence="1 2">
    <name type="scientific">Pristionchus fissidentatus</name>
    <dbReference type="NCBI Taxonomy" id="1538716"/>
    <lineage>
        <taxon>Eukaryota</taxon>
        <taxon>Metazoa</taxon>
        <taxon>Ecdysozoa</taxon>
        <taxon>Nematoda</taxon>
        <taxon>Chromadorea</taxon>
        <taxon>Rhabditida</taxon>
        <taxon>Rhabditina</taxon>
        <taxon>Diplogasteromorpha</taxon>
        <taxon>Diplogasteroidea</taxon>
        <taxon>Neodiplogasteridae</taxon>
        <taxon>Pristionchus</taxon>
    </lineage>
</organism>
<sequence length="173" mass="20254">RFSRWIIDSGATSVSLEKLQPQLIFQHLDEKFLIDFSENRTGLRLKLQNLPQQLIWLNSDVSMDYKFFAKEECDDYLIRYNVLIFPPLVLSPAQLIGAMNKRLDLPIAHAVWTFRLNTSTESLLFLFNLDFIEQGNIEDEVFICRRMDNNNSVKVSNRLEEETGLFIVTVDFM</sequence>